<accession>A0ABU9CH37</accession>
<dbReference type="InterPro" id="IPR023214">
    <property type="entry name" value="HAD_sf"/>
</dbReference>
<proteinExistence type="predicted"/>
<dbReference type="Proteomes" id="UP001365405">
    <property type="component" value="Unassembled WGS sequence"/>
</dbReference>
<evidence type="ECO:0000313" key="2">
    <source>
        <dbReference type="EMBL" id="MEK8051176.1"/>
    </source>
</evidence>
<dbReference type="SUPFAM" id="SSF56784">
    <property type="entry name" value="HAD-like"/>
    <property type="match status" value="1"/>
</dbReference>
<dbReference type="GO" id="GO:0016787">
    <property type="term" value="F:hydrolase activity"/>
    <property type="evidence" value="ECO:0007669"/>
    <property type="project" value="UniProtKB-KW"/>
</dbReference>
<feature type="region of interest" description="Disordered" evidence="1">
    <location>
        <begin position="1"/>
        <end position="27"/>
    </location>
</feature>
<evidence type="ECO:0000313" key="3">
    <source>
        <dbReference type="Proteomes" id="UP001365405"/>
    </source>
</evidence>
<dbReference type="Pfam" id="PF08282">
    <property type="entry name" value="Hydrolase_3"/>
    <property type="match status" value="1"/>
</dbReference>
<dbReference type="EMBL" id="JBBUTH010000007">
    <property type="protein sequence ID" value="MEK8051176.1"/>
    <property type="molecule type" value="Genomic_DNA"/>
</dbReference>
<keyword evidence="3" id="KW-1185">Reference proteome</keyword>
<sequence length="290" mass="30625">MSAFHRGDLPAAPAVDRPADAPNRRLRPLAELPSERLRSVRGVLTDIDDTLTADGAIAPAALHALGDLAAAGVPVIAITGRPAGWSEPMARAWPVAAIVAENGGVMLRRDAAAPDGLRRDYTVDEATRAARFARLQACAAEVLARVPGATLAQDSPGRLTDIAIDHSEFAHLDAAQIDAVCAVMRAHGLTATVSSIHVNGWIGEHSKWTAAAWAVSEVLGQAFGPAEQADWLYVGDSTNDQLMFERLPLSVGVANIARFVPQLAHLPAWVTQAERGEGFAELAARVLAVR</sequence>
<dbReference type="PANTHER" id="PTHR10000:SF8">
    <property type="entry name" value="HAD SUPERFAMILY HYDROLASE-LIKE, TYPE 3"/>
    <property type="match status" value="1"/>
</dbReference>
<dbReference type="NCBIfam" id="TIGR01484">
    <property type="entry name" value="HAD-SF-IIB"/>
    <property type="match status" value="1"/>
</dbReference>
<dbReference type="PANTHER" id="PTHR10000">
    <property type="entry name" value="PHOSPHOSERINE PHOSPHATASE"/>
    <property type="match status" value="1"/>
</dbReference>
<evidence type="ECO:0000256" key="1">
    <source>
        <dbReference type="SAM" id="MobiDB-lite"/>
    </source>
</evidence>
<gene>
    <name evidence="2" type="ORF">AACH10_13070</name>
</gene>
<dbReference type="Gene3D" id="3.90.1070.10">
    <property type="match status" value="1"/>
</dbReference>
<keyword evidence="2" id="KW-0378">Hydrolase</keyword>
<name>A0ABU9CH37_9BURK</name>
<dbReference type="InterPro" id="IPR036412">
    <property type="entry name" value="HAD-like_sf"/>
</dbReference>
<organism evidence="2 3">
    <name type="scientific">Pseudaquabacterium inlustre</name>
    <dbReference type="NCBI Taxonomy" id="2984192"/>
    <lineage>
        <taxon>Bacteria</taxon>
        <taxon>Pseudomonadati</taxon>
        <taxon>Pseudomonadota</taxon>
        <taxon>Betaproteobacteria</taxon>
        <taxon>Burkholderiales</taxon>
        <taxon>Sphaerotilaceae</taxon>
        <taxon>Pseudaquabacterium</taxon>
    </lineage>
</organism>
<reference evidence="2 3" key="1">
    <citation type="submission" date="2024-04" db="EMBL/GenBank/DDBJ databases">
        <title>Novel species of the genus Ideonella isolated from streams.</title>
        <authorList>
            <person name="Lu H."/>
        </authorList>
    </citation>
    <scope>NUCLEOTIDE SEQUENCE [LARGE SCALE GENOMIC DNA]</scope>
    <source>
        <strain evidence="2 3">DXS22W</strain>
    </source>
</reference>
<dbReference type="Gene3D" id="3.40.50.1000">
    <property type="entry name" value="HAD superfamily/HAD-like"/>
    <property type="match status" value="1"/>
</dbReference>
<comment type="caution">
    <text evidence="2">The sequence shown here is derived from an EMBL/GenBank/DDBJ whole genome shotgun (WGS) entry which is preliminary data.</text>
</comment>
<protein>
    <submittedName>
        <fullName evidence="2">HAD-IIB family hydrolase</fullName>
    </submittedName>
</protein>
<dbReference type="InterPro" id="IPR006379">
    <property type="entry name" value="HAD-SF_hydro_IIB"/>
</dbReference>